<dbReference type="EMBL" id="JAQIPB010000013">
    <property type="protein sequence ID" value="MDA7418996.1"/>
    <property type="molecule type" value="Genomic_DNA"/>
</dbReference>
<dbReference type="RefSeq" id="WP_271430197.1">
    <property type="nucleotide sequence ID" value="NZ_JAQIPB010000013.1"/>
</dbReference>
<keyword evidence="4" id="KW-1185">Reference proteome</keyword>
<evidence type="ECO:0000313" key="4">
    <source>
        <dbReference type="Proteomes" id="UP001212602"/>
    </source>
</evidence>
<dbReference type="SUPFAM" id="SSF53850">
    <property type="entry name" value="Periplasmic binding protein-like II"/>
    <property type="match status" value="1"/>
</dbReference>
<dbReference type="AlphaFoldDB" id="A0AAE3NC74"/>
<dbReference type="Proteomes" id="UP001212602">
    <property type="component" value="Unassembled WGS sequence"/>
</dbReference>
<reference evidence="3" key="1">
    <citation type="submission" date="2023-01" db="EMBL/GenBank/DDBJ databases">
        <title>Xenophilus mangrovi sp. nov., isolated from soil of Mangrove nature reserve.</title>
        <authorList>
            <person name="Xu S."/>
            <person name="Liu Z."/>
            <person name="Xu Y."/>
        </authorList>
    </citation>
    <scope>NUCLEOTIDE SEQUENCE</scope>
    <source>
        <strain evidence="3">YW8</strain>
    </source>
</reference>
<evidence type="ECO:0000256" key="1">
    <source>
        <dbReference type="ARBA" id="ARBA00006987"/>
    </source>
</evidence>
<evidence type="ECO:0000313" key="3">
    <source>
        <dbReference type="EMBL" id="MDA7418996.1"/>
    </source>
</evidence>
<comment type="similarity">
    <text evidence="1">Belongs to the UPF0065 (bug) family.</text>
</comment>
<dbReference type="PIRSF" id="PIRSF017082">
    <property type="entry name" value="YflP"/>
    <property type="match status" value="1"/>
</dbReference>
<dbReference type="InterPro" id="IPR042100">
    <property type="entry name" value="Bug_dom1"/>
</dbReference>
<proteinExistence type="inferred from homology"/>
<keyword evidence="2" id="KW-0732">Signal</keyword>
<dbReference type="CDD" id="cd07012">
    <property type="entry name" value="PBP2_Bug_TTT"/>
    <property type="match status" value="1"/>
</dbReference>
<dbReference type="Pfam" id="PF03401">
    <property type="entry name" value="TctC"/>
    <property type="match status" value="1"/>
</dbReference>
<evidence type="ECO:0000256" key="2">
    <source>
        <dbReference type="SAM" id="SignalP"/>
    </source>
</evidence>
<accession>A0AAE3NC74</accession>
<gene>
    <name evidence="3" type="ORF">PGB34_21715</name>
</gene>
<sequence length="323" mass="34299">MNRQHFLRLTVGALAAGAAWPALAAYPDKPIVLVVPYPPGGMGTTFGNIVSEALSPGLGQRIVVDYKPGANGALGAGQVAKAHPDGYTLLMAVNSTMAINPHLYSKLAFDPLRDFSPVSMIFTNANVLVVNAASPVRSVKALIAHARANPGKVNYGSAGNGSTPHLSGEMFRQLTGSPVVHVPYRGSGPAIVDLLAGQLDFLFVDTSVLPQVRAGKLRALAVTGPKRLGAAPELPTMEEEGVKGFVVDTWYSICAPAGTPPEAVRRLNEEIAKMLADPAVRRRMRDIGVDPAEDTSAAYLQRTIQADSARWKKFIQSTDIRLD</sequence>
<dbReference type="PANTHER" id="PTHR42928:SF5">
    <property type="entry name" value="BLR1237 PROTEIN"/>
    <property type="match status" value="1"/>
</dbReference>
<name>A0AAE3NC74_9BURK</name>
<comment type="caution">
    <text evidence="3">The sequence shown here is derived from an EMBL/GenBank/DDBJ whole genome shotgun (WGS) entry which is preliminary data.</text>
</comment>
<dbReference type="Gene3D" id="3.40.190.10">
    <property type="entry name" value="Periplasmic binding protein-like II"/>
    <property type="match status" value="1"/>
</dbReference>
<organism evidence="3 4">
    <name type="scientific">Xenophilus arseniciresistens</name>
    <dbReference type="NCBI Taxonomy" id="1283306"/>
    <lineage>
        <taxon>Bacteria</taxon>
        <taxon>Pseudomonadati</taxon>
        <taxon>Pseudomonadota</taxon>
        <taxon>Betaproteobacteria</taxon>
        <taxon>Burkholderiales</taxon>
        <taxon>Comamonadaceae</taxon>
        <taxon>Xenophilus</taxon>
    </lineage>
</organism>
<dbReference type="PANTHER" id="PTHR42928">
    <property type="entry name" value="TRICARBOXYLATE-BINDING PROTEIN"/>
    <property type="match status" value="1"/>
</dbReference>
<feature type="signal peptide" evidence="2">
    <location>
        <begin position="1"/>
        <end position="24"/>
    </location>
</feature>
<feature type="chain" id="PRO_5042074434" evidence="2">
    <location>
        <begin position="25"/>
        <end position="323"/>
    </location>
</feature>
<dbReference type="Gene3D" id="3.40.190.150">
    <property type="entry name" value="Bordetella uptake gene, domain 1"/>
    <property type="match status" value="1"/>
</dbReference>
<dbReference type="InterPro" id="IPR005064">
    <property type="entry name" value="BUG"/>
</dbReference>
<protein>
    <submittedName>
        <fullName evidence="3">Tripartite tricarboxylate transporter substrate binding protein</fullName>
    </submittedName>
</protein>